<accession>A0AAD9DXK7</accession>
<gene>
    <name evidence="3" type="ORF">P4O66_009813</name>
</gene>
<feature type="region of interest" description="Disordered" evidence="1">
    <location>
        <begin position="90"/>
        <end position="120"/>
    </location>
</feature>
<dbReference type="EMBL" id="JAROKS010000015">
    <property type="protein sequence ID" value="KAK1796803.1"/>
    <property type="molecule type" value="Genomic_DNA"/>
</dbReference>
<feature type="non-terminal residue" evidence="3">
    <location>
        <position position="1"/>
    </location>
</feature>
<feature type="chain" id="PRO_5041903548" evidence="2">
    <location>
        <begin position="20"/>
        <end position="120"/>
    </location>
</feature>
<feature type="non-terminal residue" evidence="3">
    <location>
        <position position="120"/>
    </location>
</feature>
<comment type="caution">
    <text evidence="3">The sequence shown here is derived from an EMBL/GenBank/DDBJ whole genome shotgun (WGS) entry which is preliminary data.</text>
</comment>
<evidence type="ECO:0000313" key="3">
    <source>
        <dbReference type="EMBL" id="KAK1796803.1"/>
    </source>
</evidence>
<dbReference type="Proteomes" id="UP001239994">
    <property type="component" value="Unassembled WGS sequence"/>
</dbReference>
<feature type="compositionally biased region" description="Basic residues" evidence="1">
    <location>
        <begin position="104"/>
        <end position="114"/>
    </location>
</feature>
<proteinExistence type="predicted"/>
<protein>
    <submittedName>
        <fullName evidence="3">Uncharacterized protein</fullName>
    </submittedName>
</protein>
<evidence type="ECO:0000256" key="1">
    <source>
        <dbReference type="SAM" id="MobiDB-lite"/>
    </source>
</evidence>
<feature type="signal peptide" evidence="2">
    <location>
        <begin position="1"/>
        <end position="19"/>
    </location>
</feature>
<evidence type="ECO:0000313" key="4">
    <source>
        <dbReference type="Proteomes" id="UP001239994"/>
    </source>
</evidence>
<keyword evidence="4" id="KW-1185">Reference proteome</keyword>
<keyword evidence="2" id="KW-0732">Signal</keyword>
<evidence type="ECO:0000256" key="2">
    <source>
        <dbReference type="SAM" id="SignalP"/>
    </source>
</evidence>
<sequence>KRKAFLLLLIFYRLPCAPSAKQSSYSTAGRQGQTETATITVASNHRDEEQGLRSEVYEGRFCRDNESARGILINGPGVASLRNAHKYLSPQLDKRAGLSQRAERTRRRLPRRRGRAELME</sequence>
<name>A0AAD9DXK7_9TELE</name>
<dbReference type="AlphaFoldDB" id="A0AAD9DXK7"/>
<reference evidence="3" key="1">
    <citation type="submission" date="2023-03" db="EMBL/GenBank/DDBJ databases">
        <title>Electrophorus voltai genome.</title>
        <authorList>
            <person name="Bian C."/>
        </authorList>
    </citation>
    <scope>NUCLEOTIDE SEQUENCE</scope>
    <source>
        <strain evidence="3">CB-2022</strain>
        <tissue evidence="3">Muscle</tissue>
    </source>
</reference>
<organism evidence="3 4">
    <name type="scientific">Electrophorus voltai</name>
    <dbReference type="NCBI Taxonomy" id="2609070"/>
    <lineage>
        <taxon>Eukaryota</taxon>
        <taxon>Metazoa</taxon>
        <taxon>Chordata</taxon>
        <taxon>Craniata</taxon>
        <taxon>Vertebrata</taxon>
        <taxon>Euteleostomi</taxon>
        <taxon>Actinopterygii</taxon>
        <taxon>Neopterygii</taxon>
        <taxon>Teleostei</taxon>
        <taxon>Ostariophysi</taxon>
        <taxon>Gymnotiformes</taxon>
        <taxon>Gymnotoidei</taxon>
        <taxon>Gymnotidae</taxon>
        <taxon>Electrophorus</taxon>
    </lineage>
</organism>